<reference evidence="9" key="1">
    <citation type="submission" date="2020-10" db="EMBL/GenBank/DDBJ databases">
        <authorList>
            <person name="Gilroy R."/>
        </authorList>
    </citation>
    <scope>NUCLEOTIDE SEQUENCE</scope>
    <source>
        <strain evidence="9">ChiSjej6B24-2974</strain>
    </source>
</reference>
<evidence type="ECO:0000256" key="4">
    <source>
        <dbReference type="ARBA" id="ARBA00022679"/>
    </source>
</evidence>
<protein>
    <recommendedName>
        <fullName evidence="1">riboflavin kinase</fullName>
        <ecNumber evidence="1">2.7.1.26</ecNumber>
    </recommendedName>
</protein>
<proteinExistence type="predicted"/>
<keyword evidence="4" id="KW-0808">Transferase</keyword>
<keyword evidence="9" id="KW-0418">Kinase</keyword>
<dbReference type="Proteomes" id="UP000824260">
    <property type="component" value="Unassembled WGS sequence"/>
</dbReference>
<dbReference type="EMBL" id="DVFZ01000110">
    <property type="protein sequence ID" value="HIQ83812.1"/>
    <property type="molecule type" value="Genomic_DNA"/>
</dbReference>
<dbReference type="InterPro" id="IPR015865">
    <property type="entry name" value="Riboflavin_kinase_bac/euk"/>
</dbReference>
<evidence type="ECO:0000259" key="8">
    <source>
        <dbReference type="SMART" id="SM00904"/>
    </source>
</evidence>
<dbReference type="GO" id="GO:0009231">
    <property type="term" value="P:riboflavin biosynthetic process"/>
    <property type="evidence" value="ECO:0007669"/>
    <property type="project" value="InterPro"/>
</dbReference>
<comment type="catalytic activity">
    <reaction evidence="7">
        <text>riboflavin + ATP = FMN + ADP + H(+)</text>
        <dbReference type="Rhea" id="RHEA:14357"/>
        <dbReference type="ChEBI" id="CHEBI:15378"/>
        <dbReference type="ChEBI" id="CHEBI:30616"/>
        <dbReference type="ChEBI" id="CHEBI:57986"/>
        <dbReference type="ChEBI" id="CHEBI:58210"/>
        <dbReference type="ChEBI" id="CHEBI:456216"/>
        <dbReference type="EC" id="2.7.1.26"/>
    </reaction>
</comment>
<keyword evidence="2" id="KW-0285">Flavoprotein</keyword>
<dbReference type="EC" id="2.7.1.26" evidence="1"/>
<dbReference type="PANTHER" id="PTHR22749">
    <property type="entry name" value="RIBOFLAVIN KINASE/FMN ADENYLYLTRANSFERASE"/>
    <property type="match status" value="1"/>
</dbReference>
<sequence length="127" mass="13804">MRITGVVAAGKHVGRTLGFPTANILPDEGCVLPEQNGVYAALLTLSDGRTLPCVLNKGCHPTLPEGAATVEAHIFDFEGDLYGQRVAVDFLDFLRPEKRFEGTEALRAQIERDTANARALFASHRQI</sequence>
<dbReference type="SMART" id="SM00904">
    <property type="entry name" value="Flavokinase"/>
    <property type="match status" value="1"/>
</dbReference>
<evidence type="ECO:0000256" key="6">
    <source>
        <dbReference type="ARBA" id="ARBA00022840"/>
    </source>
</evidence>
<dbReference type="Pfam" id="PF01687">
    <property type="entry name" value="Flavokinase"/>
    <property type="match status" value="1"/>
</dbReference>
<keyword evidence="5" id="KW-0547">Nucleotide-binding</keyword>
<dbReference type="AlphaFoldDB" id="A0A9D1CX68"/>
<dbReference type="InterPro" id="IPR023468">
    <property type="entry name" value="Riboflavin_kinase"/>
</dbReference>
<reference evidence="9" key="2">
    <citation type="journal article" date="2021" name="PeerJ">
        <title>Extensive microbial diversity within the chicken gut microbiome revealed by metagenomics and culture.</title>
        <authorList>
            <person name="Gilroy R."/>
            <person name="Ravi A."/>
            <person name="Getino M."/>
            <person name="Pursley I."/>
            <person name="Horton D.L."/>
            <person name="Alikhan N.F."/>
            <person name="Baker D."/>
            <person name="Gharbi K."/>
            <person name="Hall N."/>
            <person name="Watson M."/>
            <person name="Adriaenssens E.M."/>
            <person name="Foster-Nyarko E."/>
            <person name="Jarju S."/>
            <person name="Secka A."/>
            <person name="Antonio M."/>
            <person name="Oren A."/>
            <person name="Chaudhuri R.R."/>
            <person name="La Ragione R."/>
            <person name="Hildebrand F."/>
            <person name="Pallen M.J."/>
        </authorList>
    </citation>
    <scope>NUCLEOTIDE SEQUENCE</scope>
    <source>
        <strain evidence="9">ChiSjej6B24-2974</strain>
    </source>
</reference>
<evidence type="ECO:0000256" key="5">
    <source>
        <dbReference type="ARBA" id="ARBA00022741"/>
    </source>
</evidence>
<evidence type="ECO:0000313" key="9">
    <source>
        <dbReference type="EMBL" id="HIQ83812.1"/>
    </source>
</evidence>
<keyword evidence="6" id="KW-0067">ATP-binding</keyword>
<keyword evidence="3" id="KW-0288">FMN</keyword>
<organism evidence="9 10">
    <name type="scientific">Candidatus Pullichristensenella stercorigallinarum</name>
    <dbReference type="NCBI Taxonomy" id="2840909"/>
    <lineage>
        <taxon>Bacteria</taxon>
        <taxon>Bacillati</taxon>
        <taxon>Bacillota</taxon>
        <taxon>Clostridia</taxon>
        <taxon>Candidatus Pullichristensenella</taxon>
    </lineage>
</organism>
<evidence type="ECO:0000256" key="1">
    <source>
        <dbReference type="ARBA" id="ARBA00012105"/>
    </source>
</evidence>
<dbReference type="Gene3D" id="2.40.30.30">
    <property type="entry name" value="Riboflavin kinase-like"/>
    <property type="match status" value="1"/>
</dbReference>
<accession>A0A9D1CX68</accession>
<dbReference type="InterPro" id="IPR023465">
    <property type="entry name" value="Riboflavin_kinase_dom_sf"/>
</dbReference>
<name>A0A9D1CX68_9FIRM</name>
<evidence type="ECO:0000256" key="2">
    <source>
        <dbReference type="ARBA" id="ARBA00022630"/>
    </source>
</evidence>
<comment type="caution">
    <text evidence="9">The sequence shown here is derived from an EMBL/GenBank/DDBJ whole genome shotgun (WGS) entry which is preliminary data.</text>
</comment>
<dbReference type="SUPFAM" id="SSF82114">
    <property type="entry name" value="Riboflavin kinase-like"/>
    <property type="match status" value="1"/>
</dbReference>
<dbReference type="GO" id="GO:0005524">
    <property type="term" value="F:ATP binding"/>
    <property type="evidence" value="ECO:0007669"/>
    <property type="project" value="UniProtKB-KW"/>
</dbReference>
<evidence type="ECO:0000256" key="7">
    <source>
        <dbReference type="ARBA" id="ARBA00047880"/>
    </source>
</evidence>
<dbReference type="GO" id="GO:0008531">
    <property type="term" value="F:riboflavin kinase activity"/>
    <property type="evidence" value="ECO:0007669"/>
    <property type="project" value="UniProtKB-EC"/>
</dbReference>
<dbReference type="PANTHER" id="PTHR22749:SF6">
    <property type="entry name" value="RIBOFLAVIN KINASE"/>
    <property type="match status" value="1"/>
</dbReference>
<feature type="domain" description="Riboflavin kinase" evidence="8">
    <location>
        <begin position="1"/>
        <end position="122"/>
    </location>
</feature>
<evidence type="ECO:0000256" key="3">
    <source>
        <dbReference type="ARBA" id="ARBA00022643"/>
    </source>
</evidence>
<gene>
    <name evidence="9" type="ORF">IAA52_12035</name>
</gene>
<dbReference type="GO" id="GO:0009398">
    <property type="term" value="P:FMN biosynthetic process"/>
    <property type="evidence" value="ECO:0007669"/>
    <property type="project" value="TreeGrafter"/>
</dbReference>
<evidence type="ECO:0000313" key="10">
    <source>
        <dbReference type="Proteomes" id="UP000824260"/>
    </source>
</evidence>